<accession>A0A239PGJ9</accession>
<reference evidence="1 2" key="1">
    <citation type="submission" date="2017-06" db="EMBL/GenBank/DDBJ databases">
        <authorList>
            <person name="Kim H.J."/>
            <person name="Triplett B.A."/>
        </authorList>
    </citation>
    <scope>NUCLEOTIDE SEQUENCE [LARGE SCALE GENOMIC DNA]</scope>
    <source>
        <strain evidence="1 2">CGMCC 4.5593</strain>
    </source>
</reference>
<dbReference type="AlphaFoldDB" id="A0A239PGJ9"/>
<dbReference type="OrthoDB" id="3360002at2"/>
<proteinExistence type="predicted"/>
<keyword evidence="2" id="KW-1185">Reference proteome</keyword>
<protein>
    <submittedName>
        <fullName evidence="1">Uncharacterized protein</fullName>
    </submittedName>
</protein>
<name>A0A239PGJ9_9ACTN</name>
<dbReference type="RefSeq" id="WP_089255406.1">
    <property type="nucleotide sequence ID" value="NZ_FZPH01000025.1"/>
</dbReference>
<dbReference type="EMBL" id="FZPH01000025">
    <property type="protein sequence ID" value="SNT65728.1"/>
    <property type="molecule type" value="Genomic_DNA"/>
</dbReference>
<gene>
    <name evidence="1" type="ORF">SAMN05421812_12571</name>
</gene>
<evidence type="ECO:0000313" key="1">
    <source>
        <dbReference type="EMBL" id="SNT65728.1"/>
    </source>
</evidence>
<sequence length="221" mass="24167">MEQRIVDGQPATDRAGAAEYLGMPAATVSMYSSPGQRARRGWPDPLPDRLDGRDWFAIAALDVYRARRNPDPQPAPLVDDPDELIGREQFAKLRGVKAATMTSYVTNSLPDWDRGQDGYLPLPDVTETARHGSTYLWTRRRALEWVFPTAPRRSSGRPPAARTVTLDDLKAVLAAAGADAPAMSQRALAAALTDRIGAPVSIQTVKRLRAKQRNSDAQAAH</sequence>
<dbReference type="Proteomes" id="UP000198362">
    <property type="component" value="Unassembled WGS sequence"/>
</dbReference>
<evidence type="ECO:0000313" key="2">
    <source>
        <dbReference type="Proteomes" id="UP000198362"/>
    </source>
</evidence>
<organism evidence="1 2">
    <name type="scientific">Asanoa hainanensis</name>
    <dbReference type="NCBI Taxonomy" id="560556"/>
    <lineage>
        <taxon>Bacteria</taxon>
        <taxon>Bacillati</taxon>
        <taxon>Actinomycetota</taxon>
        <taxon>Actinomycetes</taxon>
        <taxon>Micromonosporales</taxon>
        <taxon>Micromonosporaceae</taxon>
        <taxon>Asanoa</taxon>
    </lineage>
</organism>